<comment type="similarity">
    <text evidence="5">Belongs to the major facilitator superfamily. Sodium/anion cotransporter (TC 2.A.1.14) family.</text>
</comment>
<feature type="transmembrane region" description="Helical" evidence="7">
    <location>
        <begin position="235"/>
        <end position="261"/>
    </location>
</feature>
<gene>
    <name evidence="9" type="ORF">HYH02_005904</name>
</gene>
<dbReference type="PANTHER" id="PTHR11662:SF446">
    <property type="entry name" value="SODIUM-DEPENDENT PHOSPHATE TRANSPORT PROTEIN 1, CHLOROPLASTIC"/>
    <property type="match status" value="1"/>
</dbReference>
<keyword evidence="4 7" id="KW-0472">Membrane</keyword>
<dbReference type="GO" id="GO:0016020">
    <property type="term" value="C:membrane"/>
    <property type="evidence" value="ECO:0007669"/>
    <property type="project" value="UniProtKB-SubCell"/>
</dbReference>
<dbReference type="Proteomes" id="UP000613740">
    <property type="component" value="Unassembled WGS sequence"/>
</dbReference>
<evidence type="ECO:0000256" key="5">
    <source>
        <dbReference type="ARBA" id="ARBA00024362"/>
    </source>
</evidence>
<dbReference type="EMBL" id="JAEHOD010000015">
    <property type="protein sequence ID" value="KAG2449157.1"/>
    <property type="molecule type" value="Genomic_DNA"/>
</dbReference>
<feature type="domain" description="Major facilitator superfamily (MFS) profile" evidence="8">
    <location>
        <begin position="142"/>
        <end position="591"/>
    </location>
</feature>
<dbReference type="InterPro" id="IPR050382">
    <property type="entry name" value="MFS_Na/Anion_cotransporter"/>
</dbReference>
<name>A0A835WKB0_9CHLO</name>
<dbReference type="AlphaFoldDB" id="A0A835WKB0"/>
<evidence type="ECO:0000256" key="3">
    <source>
        <dbReference type="ARBA" id="ARBA00022989"/>
    </source>
</evidence>
<dbReference type="InterPro" id="IPR011701">
    <property type="entry name" value="MFS"/>
</dbReference>
<protein>
    <recommendedName>
        <fullName evidence="8">Major facilitator superfamily (MFS) profile domain-containing protein</fullName>
    </recommendedName>
</protein>
<feature type="transmembrane region" description="Helical" evidence="7">
    <location>
        <begin position="501"/>
        <end position="524"/>
    </location>
</feature>
<dbReference type="InterPro" id="IPR020846">
    <property type="entry name" value="MFS_dom"/>
</dbReference>
<feature type="transmembrane region" description="Helical" evidence="7">
    <location>
        <begin position="381"/>
        <end position="402"/>
    </location>
</feature>
<evidence type="ECO:0000313" key="9">
    <source>
        <dbReference type="EMBL" id="KAG2449157.1"/>
    </source>
</evidence>
<comment type="subcellular location">
    <subcellularLocation>
        <location evidence="1">Membrane</location>
        <topology evidence="1">Multi-pass membrane protein</topology>
    </subcellularLocation>
</comment>
<dbReference type="OrthoDB" id="2985014at2759"/>
<evidence type="ECO:0000256" key="1">
    <source>
        <dbReference type="ARBA" id="ARBA00004141"/>
    </source>
</evidence>
<evidence type="ECO:0000259" key="8">
    <source>
        <dbReference type="PROSITE" id="PS50850"/>
    </source>
</evidence>
<dbReference type="GO" id="GO:0022857">
    <property type="term" value="F:transmembrane transporter activity"/>
    <property type="evidence" value="ECO:0007669"/>
    <property type="project" value="InterPro"/>
</dbReference>
<dbReference type="Pfam" id="PF07690">
    <property type="entry name" value="MFS_1"/>
    <property type="match status" value="1"/>
</dbReference>
<keyword evidence="3 7" id="KW-1133">Transmembrane helix</keyword>
<feature type="transmembrane region" description="Helical" evidence="7">
    <location>
        <begin position="300"/>
        <end position="322"/>
    </location>
</feature>
<accession>A0A835WKB0</accession>
<dbReference type="InterPro" id="IPR036259">
    <property type="entry name" value="MFS_trans_sf"/>
</dbReference>
<feature type="compositionally biased region" description="Low complexity" evidence="6">
    <location>
        <begin position="1"/>
        <end position="14"/>
    </location>
</feature>
<keyword evidence="2 7" id="KW-0812">Transmembrane</keyword>
<comment type="caution">
    <text evidence="9">The sequence shown here is derived from an EMBL/GenBank/DDBJ whole genome shotgun (WGS) entry which is preliminary data.</text>
</comment>
<feature type="transmembrane region" description="Helical" evidence="7">
    <location>
        <begin position="567"/>
        <end position="587"/>
    </location>
</feature>
<feature type="transmembrane region" description="Helical" evidence="7">
    <location>
        <begin position="414"/>
        <end position="438"/>
    </location>
</feature>
<evidence type="ECO:0000256" key="2">
    <source>
        <dbReference type="ARBA" id="ARBA00022692"/>
    </source>
</evidence>
<evidence type="ECO:0000256" key="4">
    <source>
        <dbReference type="ARBA" id="ARBA00023136"/>
    </source>
</evidence>
<feature type="region of interest" description="Disordered" evidence="6">
    <location>
        <begin position="1"/>
        <end position="25"/>
    </location>
</feature>
<evidence type="ECO:0000256" key="7">
    <source>
        <dbReference type="SAM" id="Phobius"/>
    </source>
</evidence>
<feature type="transmembrane region" description="Helical" evidence="7">
    <location>
        <begin position="273"/>
        <end position="294"/>
    </location>
</feature>
<evidence type="ECO:0000313" key="10">
    <source>
        <dbReference type="Proteomes" id="UP000613740"/>
    </source>
</evidence>
<organism evidence="9 10">
    <name type="scientific">Chlamydomonas schloesseri</name>
    <dbReference type="NCBI Taxonomy" id="2026947"/>
    <lineage>
        <taxon>Eukaryota</taxon>
        <taxon>Viridiplantae</taxon>
        <taxon>Chlorophyta</taxon>
        <taxon>core chlorophytes</taxon>
        <taxon>Chlorophyceae</taxon>
        <taxon>CS clade</taxon>
        <taxon>Chlamydomonadales</taxon>
        <taxon>Chlamydomonadaceae</taxon>
        <taxon>Chlamydomonas</taxon>
    </lineage>
</organism>
<feature type="transmembrane region" description="Helical" evidence="7">
    <location>
        <begin position="459"/>
        <end position="481"/>
    </location>
</feature>
<proteinExistence type="inferred from homology"/>
<dbReference type="PROSITE" id="PS50850">
    <property type="entry name" value="MFS"/>
    <property type="match status" value="1"/>
</dbReference>
<sequence>MPMLQRPSSPAALARRPRPCAIGGMASSRPRCVPLAAQPSPAFQGPQPTISPPVLRAAALPAASPSTTCTAVTQSLGRCPASARVATAASRQAPAPPPPPPGSRSAVIACAAGAGGGALPPHLYGARRYGSPANRPQPWQAVAAVCAVAMLLCNFHRSVFTALLPLVADQLALSHAEVGLAQSAMLWGYLAGQIPAGRLSDEHGGDRVLLNGLALWSAATATTAAAAAAANTSAIWVLLGARVAMGAFSSVIMPAVSAACAQWVPAERKAATLAMIYAFFNMGGVLGLVAAPLMAARSGWPGAFITAAAGGVLWSALGSFVIERTGARPLKQAAAAVAGGAAAAPASAAPTAAAAAAAVTAAGGAGAGEVTLGRRETAIQVAALCLCHGVIGWGFFVLQSWLPMYMQSLGVRDLASAGLLSSLPWLAAAFTATLAGGMADRMVRAAGGEPGRRLEVRRVMHTVSTLGCAAAMLPLAAGAGLGGCTGGVGGGCAGGGALPPLVATACLVAAVGCYGFSFGGFHAYVQDVASADAGALLGITNTASILGGIAGNIATGLLVQATGGYEGVFLAAACLYGLSWAVFMVVLRGQPIRLRALGLGLGAGGGGGGK</sequence>
<dbReference type="Gene3D" id="1.20.1250.20">
    <property type="entry name" value="MFS general substrate transporter like domains"/>
    <property type="match status" value="2"/>
</dbReference>
<evidence type="ECO:0000256" key="6">
    <source>
        <dbReference type="SAM" id="MobiDB-lite"/>
    </source>
</evidence>
<feature type="transmembrane region" description="Helical" evidence="7">
    <location>
        <begin position="536"/>
        <end position="561"/>
    </location>
</feature>
<keyword evidence="10" id="KW-1185">Reference proteome</keyword>
<dbReference type="PANTHER" id="PTHR11662">
    <property type="entry name" value="SOLUTE CARRIER FAMILY 17"/>
    <property type="match status" value="1"/>
</dbReference>
<dbReference type="SUPFAM" id="SSF103473">
    <property type="entry name" value="MFS general substrate transporter"/>
    <property type="match status" value="1"/>
</dbReference>
<reference evidence="9" key="1">
    <citation type="journal article" date="2020" name="bioRxiv">
        <title>Comparative genomics of Chlamydomonas.</title>
        <authorList>
            <person name="Craig R.J."/>
            <person name="Hasan A.R."/>
            <person name="Ness R.W."/>
            <person name="Keightley P.D."/>
        </authorList>
    </citation>
    <scope>NUCLEOTIDE SEQUENCE</scope>
    <source>
        <strain evidence="9">CCAP 11/173</strain>
    </source>
</reference>